<dbReference type="OrthoDB" id="5340910at2759"/>
<feature type="region of interest" description="Disordered" evidence="1">
    <location>
        <begin position="189"/>
        <end position="213"/>
    </location>
</feature>
<dbReference type="AlphaFoldDB" id="A0A8I2YQG2"/>
<comment type="caution">
    <text evidence="3">The sequence shown here is derived from an EMBL/GenBank/DDBJ whole genome shotgun (WGS) entry which is preliminary data.</text>
</comment>
<feature type="region of interest" description="Disordered" evidence="1">
    <location>
        <begin position="40"/>
        <end position="137"/>
    </location>
</feature>
<feature type="compositionally biased region" description="Low complexity" evidence="1">
    <location>
        <begin position="40"/>
        <end position="52"/>
    </location>
</feature>
<keyword evidence="4" id="KW-1185">Reference proteome</keyword>
<protein>
    <submittedName>
        <fullName evidence="3">Uncharacterized protein</fullName>
    </submittedName>
</protein>
<evidence type="ECO:0000256" key="2">
    <source>
        <dbReference type="SAM" id="Phobius"/>
    </source>
</evidence>
<evidence type="ECO:0000313" key="3">
    <source>
        <dbReference type="EMBL" id="KAG6376319.1"/>
    </source>
</evidence>
<dbReference type="EMBL" id="JAGFBS010000012">
    <property type="protein sequence ID" value="KAG6376319.1"/>
    <property type="molecule type" value="Genomic_DNA"/>
</dbReference>
<dbReference type="Proteomes" id="UP000683000">
    <property type="component" value="Unassembled WGS sequence"/>
</dbReference>
<accession>A0A8I2YQG2</accession>
<reference evidence="3" key="1">
    <citation type="submission" date="2021-03" db="EMBL/GenBank/DDBJ databases">
        <title>Evolutionary innovations through gain and loss of genes in the ectomycorrhizal Boletales.</title>
        <authorList>
            <person name="Wu G."/>
            <person name="Miyauchi S."/>
            <person name="Morin E."/>
            <person name="Yang Z.-L."/>
            <person name="Xu J."/>
            <person name="Martin F.M."/>
        </authorList>
    </citation>
    <scope>NUCLEOTIDE SEQUENCE</scope>
    <source>
        <strain evidence="3">BR01</strain>
    </source>
</reference>
<evidence type="ECO:0000313" key="4">
    <source>
        <dbReference type="Proteomes" id="UP000683000"/>
    </source>
</evidence>
<feature type="transmembrane region" description="Helical" evidence="2">
    <location>
        <begin position="141"/>
        <end position="165"/>
    </location>
</feature>
<name>A0A8I2YQG2_9AGAM</name>
<feature type="compositionally biased region" description="Low complexity" evidence="1">
    <location>
        <begin position="59"/>
        <end position="121"/>
    </location>
</feature>
<organism evidence="3 4">
    <name type="scientific">Boletus reticuloceps</name>
    <dbReference type="NCBI Taxonomy" id="495285"/>
    <lineage>
        <taxon>Eukaryota</taxon>
        <taxon>Fungi</taxon>
        <taxon>Dikarya</taxon>
        <taxon>Basidiomycota</taxon>
        <taxon>Agaricomycotina</taxon>
        <taxon>Agaricomycetes</taxon>
        <taxon>Agaricomycetidae</taxon>
        <taxon>Boletales</taxon>
        <taxon>Boletineae</taxon>
        <taxon>Boletaceae</taxon>
        <taxon>Boletoideae</taxon>
        <taxon>Boletus</taxon>
    </lineage>
</organism>
<keyword evidence="2" id="KW-0812">Transmembrane</keyword>
<sequence>MHAGMRRVPAERARHAKRLGHVQAGSGAAFPILAGNGNGNATTATPLGPLTPSSQAVPTTTSTSHSSSSALSSSSTILSSSSAPRSSTATTSTSSVAFSTGTQSLTPSSSTDTSPAILPSSSPIPPPTPTPNATAATSSGLSGGAIAGIIAGAAIVGAALIVLLIRKTYLRRRERKRISWGGAPGLGADTLDKSIPSFPDISERPAPSPHRNVPPSPFGAYSQSMYSTHALPLAHMQSPTTPTYATPTPPPATYNNPTPVVAYPTHHNSLAYRGTGISTPVPPVRAQNHPVEVMVKCTFVPTLPDELSITTGERISSSNSMMMAGTCARM</sequence>
<keyword evidence="2" id="KW-0472">Membrane</keyword>
<proteinExistence type="predicted"/>
<keyword evidence="2" id="KW-1133">Transmembrane helix</keyword>
<evidence type="ECO:0000256" key="1">
    <source>
        <dbReference type="SAM" id="MobiDB-lite"/>
    </source>
</evidence>
<gene>
    <name evidence="3" type="ORF">JVT61DRAFT_2299</name>
</gene>